<evidence type="ECO:0000313" key="3">
    <source>
        <dbReference type="Proteomes" id="UP000242146"/>
    </source>
</evidence>
<proteinExistence type="predicted"/>
<feature type="region of interest" description="Disordered" evidence="1">
    <location>
        <begin position="737"/>
        <end position="787"/>
    </location>
</feature>
<evidence type="ECO:0008006" key="4">
    <source>
        <dbReference type="Google" id="ProtNLM"/>
    </source>
</evidence>
<reference evidence="2 3" key="1">
    <citation type="submission" date="2016-07" db="EMBL/GenBank/DDBJ databases">
        <title>Pervasive Adenine N6-methylation of Active Genes in Fungi.</title>
        <authorList>
            <consortium name="DOE Joint Genome Institute"/>
            <person name="Mondo S.J."/>
            <person name="Dannebaum R.O."/>
            <person name="Kuo R.C."/>
            <person name="Labutti K."/>
            <person name="Haridas S."/>
            <person name="Kuo A."/>
            <person name="Salamov A."/>
            <person name="Ahrendt S.R."/>
            <person name="Lipzen A."/>
            <person name="Sullivan W."/>
            <person name="Andreopoulos W.B."/>
            <person name="Clum A."/>
            <person name="Lindquist E."/>
            <person name="Daum C."/>
            <person name="Ramamoorthy G.K."/>
            <person name="Gryganskyi A."/>
            <person name="Culley D."/>
            <person name="Magnuson J.K."/>
            <person name="James T.Y."/>
            <person name="O'Malley M.A."/>
            <person name="Stajich J.E."/>
            <person name="Spatafora J.W."/>
            <person name="Visel A."/>
            <person name="Grigoriev I.V."/>
        </authorList>
    </citation>
    <scope>NUCLEOTIDE SEQUENCE [LARGE SCALE GENOMIC DNA]</scope>
    <source>
        <strain evidence="2 3">NRRL 3301</strain>
    </source>
</reference>
<organism evidence="2 3">
    <name type="scientific">Hesseltinella vesiculosa</name>
    <dbReference type="NCBI Taxonomy" id="101127"/>
    <lineage>
        <taxon>Eukaryota</taxon>
        <taxon>Fungi</taxon>
        <taxon>Fungi incertae sedis</taxon>
        <taxon>Mucoromycota</taxon>
        <taxon>Mucoromycotina</taxon>
        <taxon>Mucoromycetes</taxon>
        <taxon>Mucorales</taxon>
        <taxon>Cunninghamellaceae</taxon>
        <taxon>Hesseltinella</taxon>
    </lineage>
</organism>
<feature type="compositionally biased region" description="Low complexity" evidence="1">
    <location>
        <begin position="538"/>
        <end position="555"/>
    </location>
</feature>
<feature type="compositionally biased region" description="Polar residues" evidence="1">
    <location>
        <begin position="236"/>
        <end position="257"/>
    </location>
</feature>
<dbReference type="SUPFAM" id="SSF81296">
    <property type="entry name" value="E set domains"/>
    <property type="match status" value="1"/>
</dbReference>
<feature type="region of interest" description="Disordered" evidence="1">
    <location>
        <begin position="519"/>
        <end position="556"/>
    </location>
</feature>
<dbReference type="STRING" id="101127.A0A1X2G2E4"/>
<sequence length="787" mass="86816">MTTIRDGFQSVTLDPFNHVLEFVGPICARQTPLKLKGDARIHLNKTIKVKSITLKFKGMTRVCHHNSVESIDISSPILPKQKSMLLTSTTTLTSGEVILPWELDIPNIYPCSVMIKRLVIQYKVELVIAFGLNKSVKAEFPVIIKRHVLPTIYYAPSVPSKVHTQTISTKFHYEIECPRIVCSTQQTFPVAIKLVSIGGPKRVLNIRSQIIQFELYRCTNISKTEADVLKGEWATPQRTTSSQPEQPRNSKPSSNGLSARFVKRTPPALIHALDESEPMAAHQRILLRHRIHDYLFLDLKSPLASIYHQLEITFQFGSKFEDIRARVPITLISAASSQPSHVRPILDTAHSNASATSSVTVRPIPMYPFELDPDCLRPLCVTDESRLDSAGTATIITNSDSDRPGSSLTGHLSSTQTEDQRTFKPPTPSPLTSQQYKHQRSLSSGSFSSASKSYNTRSSDLDTGKSSSSSSFSHLDQRPSSSTQSDLSLPLPASYDHGKRRAPTNYEELLMDDQSEQLIASDSSSSHHTPRHSFTGVSLASRPLSPGLPPAAGLPVHTTLHPHLSHGALLEEGILPSSDSVISSDDIGSLTSSVNHPWHRYAPAMHYAQGFITNGKRPERRLSMLSVAQSSIVDPDDYIIDVIDQLQFDHDFQENQARSLEQHYKHAELPPLPMDTNLSPSTPQPLPPPRTPAPLVTNTAIDTILASSAHLRSTRHLDVSQDIQLAAAAVDELNLYDTTDDEDQWPVSSSLPPPPPRLARPSSQLPANDPQQELDPVCLCPKHGVPI</sequence>
<dbReference type="Proteomes" id="UP000242146">
    <property type="component" value="Unassembled WGS sequence"/>
</dbReference>
<gene>
    <name evidence="2" type="ORF">DM01DRAFT_1340963</name>
</gene>
<dbReference type="OrthoDB" id="2333384at2759"/>
<evidence type="ECO:0000313" key="2">
    <source>
        <dbReference type="EMBL" id="ORX42781.1"/>
    </source>
</evidence>
<feature type="compositionally biased region" description="Polar residues" evidence="1">
    <location>
        <begin position="392"/>
        <end position="417"/>
    </location>
</feature>
<feature type="compositionally biased region" description="Polar residues" evidence="1">
    <location>
        <begin position="478"/>
        <end position="487"/>
    </location>
</feature>
<protein>
    <recommendedName>
        <fullName evidence="4">Arrestin C-terminal-like domain-containing protein</fullName>
    </recommendedName>
</protein>
<dbReference type="Gene3D" id="2.60.40.640">
    <property type="match status" value="1"/>
</dbReference>
<feature type="region of interest" description="Disordered" evidence="1">
    <location>
        <begin position="392"/>
        <end position="500"/>
    </location>
</feature>
<dbReference type="InterPro" id="IPR014752">
    <property type="entry name" value="Arrestin-like_C"/>
</dbReference>
<accession>A0A1X2G2E4</accession>
<feature type="compositionally biased region" description="Pro residues" evidence="1">
    <location>
        <begin position="682"/>
        <end position="691"/>
    </location>
</feature>
<name>A0A1X2G2E4_9FUNG</name>
<dbReference type="InterPro" id="IPR014756">
    <property type="entry name" value="Ig_E-set"/>
</dbReference>
<feature type="region of interest" description="Disordered" evidence="1">
    <location>
        <begin position="232"/>
        <end position="259"/>
    </location>
</feature>
<dbReference type="AlphaFoldDB" id="A0A1X2G2E4"/>
<dbReference type="EMBL" id="MCGT01000062">
    <property type="protein sequence ID" value="ORX42781.1"/>
    <property type="molecule type" value="Genomic_DNA"/>
</dbReference>
<evidence type="ECO:0000256" key="1">
    <source>
        <dbReference type="SAM" id="MobiDB-lite"/>
    </source>
</evidence>
<feature type="region of interest" description="Disordered" evidence="1">
    <location>
        <begin position="669"/>
        <end position="691"/>
    </location>
</feature>
<comment type="caution">
    <text evidence="2">The sequence shown here is derived from an EMBL/GenBank/DDBJ whole genome shotgun (WGS) entry which is preliminary data.</text>
</comment>
<keyword evidence="3" id="KW-1185">Reference proteome</keyword>
<feature type="compositionally biased region" description="Low complexity" evidence="1">
    <location>
        <begin position="441"/>
        <end position="453"/>
    </location>
</feature>